<dbReference type="Gene3D" id="3.40.50.1820">
    <property type="entry name" value="alpha/beta hydrolase"/>
    <property type="match status" value="1"/>
</dbReference>
<dbReference type="InterPro" id="IPR000073">
    <property type="entry name" value="AB_hydrolase_1"/>
</dbReference>
<dbReference type="OrthoDB" id="9815441at2"/>
<accession>A0A085TVZ0</accession>
<dbReference type="PRINTS" id="PR00111">
    <property type="entry name" value="ABHYDROLASE"/>
</dbReference>
<dbReference type="SUPFAM" id="SSF53474">
    <property type="entry name" value="alpha/beta-Hydrolases"/>
    <property type="match status" value="1"/>
</dbReference>
<evidence type="ECO:0000313" key="3">
    <source>
        <dbReference type="Proteomes" id="UP000028607"/>
    </source>
</evidence>
<proteinExistence type="predicted"/>
<dbReference type="InterPro" id="IPR050228">
    <property type="entry name" value="Carboxylesterase_BioH"/>
</dbReference>
<evidence type="ECO:0000313" key="2">
    <source>
        <dbReference type="EMBL" id="KFE34887.1"/>
    </source>
</evidence>
<reference evidence="3" key="1">
    <citation type="submission" date="2013-04" db="EMBL/GenBank/DDBJ databases">
        <title>Thioclava sp. 13D2W-2 Genome Sequencing.</title>
        <authorList>
            <person name="Lai Q."/>
            <person name="Li G."/>
            <person name="Shao Z."/>
        </authorList>
    </citation>
    <scope>NUCLEOTIDE SEQUENCE [LARGE SCALE GENOMIC DNA]</scope>
    <source>
        <strain evidence="3">13D2W-2</strain>
    </source>
</reference>
<sequence length="317" mass="33992">MIWPRLVASLLLFALVLSAATWGLALWRARKAEARYPPDGIFVEVDGQRVHLVVMGDRGPDVVLIHGASGSARALTFDLAPELAKRYRVFVPDRPGFGWSDPLETDTIAAQAAHLQEAVHRAGARDPIVLGHSYGGAVAIAWAVTRPGTLSGLVPVSAPSHSWDAPLPALYQITAPPLGQALAVPLISAWTPPATLHGEVAAVFAPQEMPTGYAEWFGPGMTLRARTMRINARQRAELKPQIEALIPHYARLDLPVVSLHGTADTIVARQIHALPFTETVAEAELVTLAGLGHMVPHVALEETVAAVDRVALRAGRF</sequence>
<reference evidence="2 3" key="2">
    <citation type="journal article" date="2015" name="Antonie Van Leeuwenhoek">
        <title>Thioclava indica sp. nov., isolated from surface seawater of the Indian Ocean.</title>
        <authorList>
            <person name="Liu Y."/>
            <person name="Lai Q."/>
            <person name="Du J."/>
            <person name="Xu H."/>
            <person name="Jiang L."/>
            <person name="Shao Z."/>
        </authorList>
    </citation>
    <scope>NUCLEOTIDE SEQUENCE [LARGE SCALE GENOMIC DNA]</scope>
    <source>
        <strain evidence="2 3">13D2W-2</strain>
    </source>
</reference>
<dbReference type="AlphaFoldDB" id="A0A085TVZ0"/>
<dbReference type="EMBL" id="AQRC01000007">
    <property type="protein sequence ID" value="KFE34887.1"/>
    <property type="molecule type" value="Genomic_DNA"/>
</dbReference>
<dbReference type="PATRIC" id="fig|1317124.6.peg.2022"/>
<dbReference type="InterPro" id="IPR029058">
    <property type="entry name" value="AB_hydrolase_fold"/>
</dbReference>
<keyword evidence="3" id="KW-1185">Reference proteome</keyword>
<dbReference type="eggNOG" id="COG2267">
    <property type="taxonomic scope" value="Bacteria"/>
</dbReference>
<organism evidence="2 3">
    <name type="scientific">Thioclava atlantica</name>
    <dbReference type="NCBI Taxonomy" id="1317124"/>
    <lineage>
        <taxon>Bacteria</taxon>
        <taxon>Pseudomonadati</taxon>
        <taxon>Pseudomonadota</taxon>
        <taxon>Alphaproteobacteria</taxon>
        <taxon>Rhodobacterales</taxon>
        <taxon>Paracoccaceae</taxon>
        <taxon>Thioclava</taxon>
    </lineage>
</organism>
<dbReference type="RefSeq" id="WP_038145981.1">
    <property type="nucleotide sequence ID" value="NZ_AQRC01000007.1"/>
</dbReference>
<evidence type="ECO:0000259" key="1">
    <source>
        <dbReference type="Pfam" id="PF12697"/>
    </source>
</evidence>
<dbReference type="Pfam" id="PF12697">
    <property type="entry name" value="Abhydrolase_6"/>
    <property type="match status" value="1"/>
</dbReference>
<dbReference type="STRING" id="1317124.DW2_09989"/>
<comment type="caution">
    <text evidence="2">The sequence shown here is derived from an EMBL/GenBank/DDBJ whole genome shotgun (WGS) entry which is preliminary data.</text>
</comment>
<dbReference type="PANTHER" id="PTHR43194:SF2">
    <property type="entry name" value="PEROXISOMAL MEMBRANE PROTEIN LPX1"/>
    <property type="match status" value="1"/>
</dbReference>
<dbReference type="PANTHER" id="PTHR43194">
    <property type="entry name" value="HYDROLASE ALPHA/BETA FOLD FAMILY"/>
    <property type="match status" value="1"/>
</dbReference>
<dbReference type="Proteomes" id="UP000028607">
    <property type="component" value="Unassembled WGS sequence"/>
</dbReference>
<gene>
    <name evidence="2" type="ORF">DW2_09989</name>
</gene>
<name>A0A085TVZ0_9RHOB</name>
<protein>
    <recommendedName>
        <fullName evidence="1">AB hydrolase-1 domain-containing protein</fullName>
    </recommendedName>
</protein>
<feature type="domain" description="AB hydrolase-1" evidence="1">
    <location>
        <begin position="62"/>
        <end position="305"/>
    </location>
</feature>